<feature type="compositionally biased region" description="Polar residues" evidence="2">
    <location>
        <begin position="19"/>
        <end position="30"/>
    </location>
</feature>
<dbReference type="AlphaFoldDB" id="A0A2I1GX66"/>
<protein>
    <submittedName>
        <fullName evidence="3">Uncharacterized protein</fullName>
    </submittedName>
</protein>
<evidence type="ECO:0000313" key="4">
    <source>
        <dbReference type="Proteomes" id="UP000234323"/>
    </source>
</evidence>
<evidence type="ECO:0000256" key="2">
    <source>
        <dbReference type="SAM" id="MobiDB-lite"/>
    </source>
</evidence>
<feature type="compositionally biased region" description="Polar residues" evidence="2">
    <location>
        <begin position="1"/>
        <end position="10"/>
    </location>
</feature>
<organism evidence="3 4">
    <name type="scientific">Rhizophagus irregularis</name>
    <dbReference type="NCBI Taxonomy" id="588596"/>
    <lineage>
        <taxon>Eukaryota</taxon>
        <taxon>Fungi</taxon>
        <taxon>Fungi incertae sedis</taxon>
        <taxon>Mucoromycota</taxon>
        <taxon>Glomeromycotina</taxon>
        <taxon>Glomeromycetes</taxon>
        <taxon>Glomerales</taxon>
        <taxon>Glomeraceae</taxon>
        <taxon>Rhizophagus</taxon>
    </lineage>
</organism>
<name>A0A2I1GX66_9GLOM</name>
<dbReference type="VEuPathDB" id="FungiDB:RhiirA1_472997"/>
<dbReference type="EMBL" id="LLXI01000981">
    <property type="protein sequence ID" value="PKY51226.1"/>
    <property type="molecule type" value="Genomic_DNA"/>
</dbReference>
<dbReference type="VEuPathDB" id="FungiDB:FUN_024664"/>
<accession>A0A2I1GX66</accession>
<feature type="region of interest" description="Disordered" evidence="2">
    <location>
        <begin position="1"/>
        <end position="39"/>
    </location>
</feature>
<proteinExistence type="predicted"/>
<keyword evidence="4" id="KW-1185">Reference proteome</keyword>
<dbReference type="VEuPathDB" id="FungiDB:RhiirFUN_023765"/>
<feature type="coiled-coil region" evidence="1">
    <location>
        <begin position="46"/>
        <end position="73"/>
    </location>
</feature>
<reference evidence="3 4" key="1">
    <citation type="submission" date="2015-10" db="EMBL/GenBank/DDBJ databases">
        <title>Genome analyses suggest a sexual origin of heterokaryosis in a supposedly ancient asexual fungus.</title>
        <authorList>
            <person name="Ropars J."/>
            <person name="Sedzielewska K."/>
            <person name="Noel J."/>
            <person name="Charron P."/>
            <person name="Farinelli L."/>
            <person name="Marton T."/>
            <person name="Kruger M."/>
            <person name="Pelin A."/>
            <person name="Brachmann A."/>
            <person name="Corradi N."/>
        </authorList>
    </citation>
    <scope>NUCLEOTIDE SEQUENCE [LARGE SCALE GENOMIC DNA]</scope>
    <source>
        <strain evidence="3 4">A4</strain>
    </source>
</reference>
<sequence>MRKLKSTINDSGDDYILPSGNTTDDSSISNDEFETAKQSHDNNHKLTLIMERIAALEAENARLQKQLNKEAKQQAVNNVRRKLDDDDISSDNSELPRLKKISKHAKLNQHSFDLSINDERDCPIPKPKVGRKYLDFRKVLNIEKEEYSSYREALRHQVSHNLKGNIMFKELSEERSYI</sequence>
<gene>
    <name evidence="3" type="ORF">RhiirA4_468103</name>
</gene>
<evidence type="ECO:0000256" key="1">
    <source>
        <dbReference type="SAM" id="Coils"/>
    </source>
</evidence>
<comment type="caution">
    <text evidence="3">The sequence shown here is derived from an EMBL/GenBank/DDBJ whole genome shotgun (WGS) entry which is preliminary data.</text>
</comment>
<dbReference type="Proteomes" id="UP000234323">
    <property type="component" value="Unassembled WGS sequence"/>
</dbReference>
<evidence type="ECO:0000313" key="3">
    <source>
        <dbReference type="EMBL" id="PKY51226.1"/>
    </source>
</evidence>
<keyword evidence="1" id="KW-0175">Coiled coil</keyword>